<evidence type="ECO:0000256" key="1">
    <source>
        <dbReference type="SAM" id="MobiDB-lite"/>
    </source>
</evidence>
<dbReference type="Proteomes" id="UP000269221">
    <property type="component" value="Unassembled WGS sequence"/>
</dbReference>
<organism evidence="2 3">
    <name type="scientific">Hirundo rustica rustica</name>
    <dbReference type="NCBI Taxonomy" id="333673"/>
    <lineage>
        <taxon>Eukaryota</taxon>
        <taxon>Metazoa</taxon>
        <taxon>Chordata</taxon>
        <taxon>Craniata</taxon>
        <taxon>Vertebrata</taxon>
        <taxon>Euteleostomi</taxon>
        <taxon>Archelosauria</taxon>
        <taxon>Archosauria</taxon>
        <taxon>Dinosauria</taxon>
        <taxon>Saurischia</taxon>
        <taxon>Theropoda</taxon>
        <taxon>Coelurosauria</taxon>
        <taxon>Aves</taxon>
        <taxon>Neognathae</taxon>
        <taxon>Neoaves</taxon>
        <taxon>Telluraves</taxon>
        <taxon>Australaves</taxon>
        <taxon>Passeriformes</taxon>
        <taxon>Sylvioidea</taxon>
        <taxon>Hirundinidae</taxon>
        <taxon>Hirundo</taxon>
    </lineage>
</organism>
<feature type="region of interest" description="Disordered" evidence="1">
    <location>
        <begin position="188"/>
        <end position="211"/>
    </location>
</feature>
<reference evidence="2 3" key="1">
    <citation type="submission" date="2018-07" db="EMBL/GenBank/DDBJ databases">
        <title>A high quality draft genome assembly of the barn swallow (H. rustica rustica).</title>
        <authorList>
            <person name="Formenti G."/>
            <person name="Chiara M."/>
            <person name="Poveda L."/>
            <person name="Francoijs K.-J."/>
            <person name="Bonisoli-Alquati A."/>
            <person name="Canova L."/>
            <person name="Gianfranceschi L."/>
            <person name="Horner D.S."/>
            <person name="Saino N."/>
        </authorList>
    </citation>
    <scope>NUCLEOTIDE SEQUENCE [LARGE SCALE GENOMIC DNA]</scope>
    <source>
        <strain evidence="2">Chelidonia</strain>
        <tissue evidence="2">Blood</tissue>
    </source>
</reference>
<feature type="compositionally biased region" description="Basic and acidic residues" evidence="1">
    <location>
        <begin position="194"/>
        <end position="211"/>
    </location>
</feature>
<evidence type="ECO:0000313" key="3">
    <source>
        <dbReference type="Proteomes" id="UP000269221"/>
    </source>
</evidence>
<name>A0A3M0JUJ7_HIRRU</name>
<gene>
    <name evidence="2" type="ORF">DUI87_18944</name>
</gene>
<evidence type="ECO:0000313" key="2">
    <source>
        <dbReference type="EMBL" id="RMC04499.1"/>
    </source>
</evidence>
<sequence length="222" mass="24563">MNLAPFGGNPDCVQAPCEQGEMNLPLRQGGTAICTLTHKFGLEDEGLFCGGSLTVDQEGGSLYPSFICHLFKYWKAAEVSMEASLLHVERLQPFQCDFTVEVFQLSDYFCGILWTWFNRSMSFLRCDPRTHAALQVQNLDLGLELYEFLVGLLLKLVQVPLDGIPSFCSVTCTTQLPVTCECTESALGPSASVTDKDSEEPKSQESPEGHHSLLAYIWAQSH</sequence>
<dbReference type="EMBL" id="QRBI01000125">
    <property type="protein sequence ID" value="RMC04499.1"/>
    <property type="molecule type" value="Genomic_DNA"/>
</dbReference>
<keyword evidence="3" id="KW-1185">Reference proteome</keyword>
<proteinExistence type="predicted"/>
<accession>A0A3M0JUJ7</accession>
<dbReference type="AlphaFoldDB" id="A0A3M0JUJ7"/>
<protein>
    <submittedName>
        <fullName evidence="2">Uncharacterized protein</fullName>
    </submittedName>
</protein>
<comment type="caution">
    <text evidence="2">The sequence shown here is derived from an EMBL/GenBank/DDBJ whole genome shotgun (WGS) entry which is preliminary data.</text>
</comment>